<evidence type="ECO:0000313" key="4">
    <source>
        <dbReference type="EMBL" id="KAK4395751.1"/>
    </source>
</evidence>
<dbReference type="InterPro" id="IPR015943">
    <property type="entry name" value="WD40/YVTN_repeat-like_dom_sf"/>
</dbReference>
<dbReference type="InterPro" id="IPR001680">
    <property type="entry name" value="WD40_rpt"/>
</dbReference>
<dbReference type="InterPro" id="IPR053299">
    <property type="entry name" value="ASTRA_WD_repeat"/>
</dbReference>
<dbReference type="PRINTS" id="PR00320">
    <property type="entry name" value="GPROTEINBRPT"/>
</dbReference>
<dbReference type="SUPFAM" id="SSF50978">
    <property type="entry name" value="WD40 repeat-like"/>
    <property type="match status" value="1"/>
</dbReference>
<reference evidence="4" key="1">
    <citation type="submission" date="2020-06" db="EMBL/GenBank/DDBJ databases">
        <authorList>
            <person name="Li T."/>
            <person name="Hu X."/>
            <person name="Zhang T."/>
            <person name="Song X."/>
            <person name="Zhang H."/>
            <person name="Dai N."/>
            <person name="Sheng W."/>
            <person name="Hou X."/>
            <person name="Wei L."/>
        </authorList>
    </citation>
    <scope>NUCLEOTIDE SEQUENCE</scope>
    <source>
        <strain evidence="4">K16</strain>
        <tissue evidence="4">Leaf</tissue>
    </source>
</reference>
<dbReference type="CDD" id="cd09272">
    <property type="entry name" value="RNase_HI_RT_Ty1"/>
    <property type="match status" value="1"/>
</dbReference>
<accession>A0AAE2BS40</accession>
<organism evidence="4 5">
    <name type="scientific">Sesamum angolense</name>
    <dbReference type="NCBI Taxonomy" id="2727404"/>
    <lineage>
        <taxon>Eukaryota</taxon>
        <taxon>Viridiplantae</taxon>
        <taxon>Streptophyta</taxon>
        <taxon>Embryophyta</taxon>
        <taxon>Tracheophyta</taxon>
        <taxon>Spermatophyta</taxon>
        <taxon>Magnoliopsida</taxon>
        <taxon>eudicotyledons</taxon>
        <taxon>Gunneridae</taxon>
        <taxon>Pentapetalae</taxon>
        <taxon>asterids</taxon>
        <taxon>lamiids</taxon>
        <taxon>Lamiales</taxon>
        <taxon>Pedaliaceae</taxon>
        <taxon>Sesamum</taxon>
    </lineage>
</organism>
<dbReference type="PANTHER" id="PTHR44156">
    <property type="entry name" value="SUPERNUMERARY LIMBS, ISOFORM B-RELATED"/>
    <property type="match status" value="1"/>
</dbReference>
<dbReference type="FunFam" id="2.130.10.10:FF:000360">
    <property type="entry name" value="DENN domain and WD repeat-containing protein SCD1"/>
    <property type="match status" value="1"/>
</dbReference>
<sequence length="358" mass="39375">MYDDHVPMHCDNQAAIHIASNPVFHERTKHIEVDCHFVRKAIMSQKIYTPFTPSEQRADIFTKALGRKQFDVLCNKLGMIDRFSQARFGLEFPAIHVAYLSLTLVSIVRILSGERVLTASHDGTVKMWDVRTDACVATVGRCSSAILCMEYDDSTGILAAGGRDVVANIWDIRAGKEMHKLVGHSNGSGESIRMVGDTVITGSDDWTARMWSISQGTCDAVLACHDGPVSCVEYSMADRGIITGSSDGLLRFWEYDDGAIRCIKNVTIHNAAVLCINAGEYWLGTGAADNSMSLFHRSQERLGGHSTAALKMSGWQLYRTPQKAVATVRCAASDLERKRICAGGRNGLLRLWDATLTK</sequence>
<dbReference type="InterPro" id="IPR036322">
    <property type="entry name" value="WD40_repeat_dom_sf"/>
</dbReference>
<evidence type="ECO:0000256" key="2">
    <source>
        <dbReference type="ARBA" id="ARBA00022737"/>
    </source>
</evidence>
<dbReference type="PROSITE" id="PS50294">
    <property type="entry name" value="WD_REPEATS_REGION"/>
    <property type="match status" value="1"/>
</dbReference>
<dbReference type="EMBL" id="JACGWL010000009">
    <property type="protein sequence ID" value="KAK4395751.1"/>
    <property type="molecule type" value="Genomic_DNA"/>
</dbReference>
<dbReference type="PROSITE" id="PS50082">
    <property type="entry name" value="WD_REPEATS_2"/>
    <property type="match status" value="3"/>
</dbReference>
<comment type="caution">
    <text evidence="4">The sequence shown here is derived from an EMBL/GenBank/DDBJ whole genome shotgun (WGS) entry which is preliminary data.</text>
</comment>
<dbReference type="Pfam" id="PF00400">
    <property type="entry name" value="WD40"/>
    <property type="match status" value="3"/>
</dbReference>
<dbReference type="Proteomes" id="UP001289374">
    <property type="component" value="Unassembled WGS sequence"/>
</dbReference>
<dbReference type="Gene3D" id="2.130.10.10">
    <property type="entry name" value="YVTN repeat-like/Quinoprotein amine dehydrogenase"/>
    <property type="match status" value="2"/>
</dbReference>
<dbReference type="InterPro" id="IPR019775">
    <property type="entry name" value="WD40_repeat_CS"/>
</dbReference>
<evidence type="ECO:0000256" key="3">
    <source>
        <dbReference type="PROSITE-ProRule" id="PRU00221"/>
    </source>
</evidence>
<feature type="repeat" description="WD" evidence="3">
    <location>
        <begin position="143"/>
        <end position="180"/>
    </location>
</feature>
<dbReference type="PROSITE" id="PS00678">
    <property type="entry name" value="WD_REPEATS_1"/>
    <property type="match status" value="2"/>
</dbReference>
<dbReference type="AlphaFoldDB" id="A0AAE2BS40"/>
<feature type="repeat" description="WD" evidence="3">
    <location>
        <begin position="222"/>
        <end position="258"/>
    </location>
</feature>
<keyword evidence="2" id="KW-0677">Repeat</keyword>
<evidence type="ECO:0000313" key="5">
    <source>
        <dbReference type="Proteomes" id="UP001289374"/>
    </source>
</evidence>
<keyword evidence="1 3" id="KW-0853">WD repeat</keyword>
<proteinExistence type="predicted"/>
<feature type="repeat" description="WD" evidence="3">
    <location>
        <begin position="112"/>
        <end position="138"/>
    </location>
</feature>
<gene>
    <name evidence="4" type="ORF">Sango_1729400</name>
</gene>
<reference evidence="4" key="2">
    <citation type="journal article" date="2024" name="Plant">
        <title>Genomic evolution and insights into agronomic trait innovations of Sesamum species.</title>
        <authorList>
            <person name="Miao H."/>
            <person name="Wang L."/>
            <person name="Qu L."/>
            <person name="Liu H."/>
            <person name="Sun Y."/>
            <person name="Le M."/>
            <person name="Wang Q."/>
            <person name="Wei S."/>
            <person name="Zheng Y."/>
            <person name="Lin W."/>
            <person name="Duan Y."/>
            <person name="Cao H."/>
            <person name="Xiong S."/>
            <person name="Wang X."/>
            <person name="Wei L."/>
            <person name="Li C."/>
            <person name="Ma Q."/>
            <person name="Ju M."/>
            <person name="Zhao R."/>
            <person name="Li G."/>
            <person name="Mu C."/>
            <person name="Tian Q."/>
            <person name="Mei H."/>
            <person name="Zhang T."/>
            <person name="Gao T."/>
            <person name="Zhang H."/>
        </authorList>
    </citation>
    <scope>NUCLEOTIDE SEQUENCE</scope>
    <source>
        <strain evidence="4">K16</strain>
    </source>
</reference>
<dbReference type="InterPro" id="IPR020472">
    <property type="entry name" value="WD40_PAC1"/>
</dbReference>
<protein>
    <submittedName>
        <fullName evidence="4">DENN domain and WD repeat-containing protein SCD1</fullName>
    </submittedName>
</protein>
<name>A0AAE2BS40_9LAMI</name>
<evidence type="ECO:0000256" key="1">
    <source>
        <dbReference type="ARBA" id="ARBA00022574"/>
    </source>
</evidence>
<dbReference type="SMART" id="SM00320">
    <property type="entry name" value="WD40"/>
    <property type="match status" value="6"/>
</dbReference>
<keyword evidence="5" id="KW-1185">Reference proteome</keyword>